<comment type="caution">
    <text evidence="1">The sequence shown here is derived from an EMBL/GenBank/DDBJ whole genome shotgun (WGS) entry which is preliminary data.</text>
</comment>
<evidence type="ECO:0000313" key="1">
    <source>
        <dbReference type="EMBL" id="HJA71129.1"/>
    </source>
</evidence>
<gene>
    <name evidence="1" type="ORF">IAA07_06045</name>
</gene>
<proteinExistence type="predicted"/>
<name>A0A9D2HII4_9FIRM</name>
<protein>
    <submittedName>
        <fullName evidence="1">Spore coat associated protein CotJA</fullName>
    </submittedName>
</protein>
<evidence type="ECO:0000313" key="2">
    <source>
        <dbReference type="Proteomes" id="UP000823900"/>
    </source>
</evidence>
<reference evidence="1" key="1">
    <citation type="journal article" date="2021" name="PeerJ">
        <title>Extensive microbial diversity within the chicken gut microbiome revealed by metagenomics and culture.</title>
        <authorList>
            <person name="Gilroy R."/>
            <person name="Ravi A."/>
            <person name="Getino M."/>
            <person name="Pursley I."/>
            <person name="Horton D.L."/>
            <person name="Alikhan N.F."/>
            <person name="Baker D."/>
            <person name="Gharbi K."/>
            <person name="Hall N."/>
            <person name="Watson M."/>
            <person name="Adriaenssens E.M."/>
            <person name="Foster-Nyarko E."/>
            <person name="Jarju S."/>
            <person name="Secka A."/>
            <person name="Antonio M."/>
            <person name="Oren A."/>
            <person name="Chaudhuri R.R."/>
            <person name="La Ragione R."/>
            <person name="Hildebrand F."/>
            <person name="Pallen M.J."/>
        </authorList>
    </citation>
    <scope>NUCLEOTIDE SEQUENCE</scope>
    <source>
        <strain evidence="1">CHK178-16964</strain>
    </source>
</reference>
<accession>A0A9D2HII4</accession>
<dbReference type="EMBL" id="DWZA01000053">
    <property type="protein sequence ID" value="HJA71129.1"/>
    <property type="molecule type" value="Genomic_DNA"/>
</dbReference>
<dbReference type="Proteomes" id="UP000823900">
    <property type="component" value="Unassembled WGS sequence"/>
</dbReference>
<sequence>MDPYTNFRRSGYGHSQLVRSDSKMTVGIQSCMQPPSAAPFSNSGSQAGAWLSSGSAGCPGTTFGPIETYPLGMGYVPMQQWSQTYSLDQGLSRGTIFPELDLPFVMGRCQ</sequence>
<dbReference type="InterPro" id="IPR020256">
    <property type="entry name" value="Spore_coat_CotJA"/>
</dbReference>
<reference evidence="1" key="2">
    <citation type="submission" date="2021-04" db="EMBL/GenBank/DDBJ databases">
        <authorList>
            <person name="Gilroy R."/>
        </authorList>
    </citation>
    <scope>NUCLEOTIDE SEQUENCE</scope>
    <source>
        <strain evidence="1">CHK178-16964</strain>
    </source>
</reference>
<dbReference type="Pfam" id="PF11007">
    <property type="entry name" value="CotJA"/>
    <property type="match status" value="1"/>
</dbReference>
<dbReference type="AlphaFoldDB" id="A0A9D2HII4"/>
<organism evidence="1 2">
    <name type="scientific">Candidatus Lachnoclostridium stercoravium</name>
    <dbReference type="NCBI Taxonomy" id="2838633"/>
    <lineage>
        <taxon>Bacteria</taxon>
        <taxon>Bacillati</taxon>
        <taxon>Bacillota</taxon>
        <taxon>Clostridia</taxon>
        <taxon>Lachnospirales</taxon>
        <taxon>Lachnospiraceae</taxon>
    </lineage>
</organism>